<dbReference type="RefSeq" id="WP_037241984.1">
    <property type="nucleotide sequence ID" value="NZ_JAEMUK010000078.1"/>
</dbReference>
<reference evidence="7 8" key="1">
    <citation type="submission" date="2020-12" db="EMBL/GenBank/DDBJ databases">
        <title>Revised draft genomes of Rhodomicrobium vannielii ATCC 17100 and Rhodomicrobium udaipurense JA643.</title>
        <authorList>
            <person name="Conners E.M."/>
            <person name="Davenport E.J."/>
            <person name="Bose A."/>
        </authorList>
    </citation>
    <scope>NUCLEOTIDE SEQUENCE [LARGE SCALE GENOMIC DNA]</scope>
    <source>
        <strain evidence="7 8">JA643</strain>
    </source>
</reference>
<dbReference type="InterPro" id="IPR006696">
    <property type="entry name" value="DUF423"/>
</dbReference>
<dbReference type="PANTHER" id="PTHR43461">
    <property type="entry name" value="TRANSMEMBRANE PROTEIN 256"/>
    <property type="match status" value="1"/>
</dbReference>
<feature type="transmembrane region" description="Helical" evidence="6">
    <location>
        <begin position="104"/>
        <end position="126"/>
    </location>
</feature>
<dbReference type="AlphaFoldDB" id="A0A8I1KKM1"/>
<keyword evidence="5 6" id="KW-0472">Membrane</keyword>
<sequence length="128" mass="13184">MGRFWIFIAAVLGALSVAAGAIGAHEVTADASRQPFATASVYHTMHSLALLGVGVVLFISQGWRTHVGTIFLNLAALLFVAGIILFSGGIYARHAEIFATPFGVVPAGGVALIGGWLALAIGALGLRR</sequence>
<dbReference type="Proteomes" id="UP000623250">
    <property type="component" value="Unassembled WGS sequence"/>
</dbReference>
<feature type="transmembrane region" description="Helical" evidence="6">
    <location>
        <begin position="39"/>
        <end position="59"/>
    </location>
</feature>
<evidence type="ECO:0000256" key="2">
    <source>
        <dbReference type="ARBA" id="ARBA00009694"/>
    </source>
</evidence>
<gene>
    <name evidence="7" type="ORF">JDN41_11855</name>
</gene>
<evidence type="ECO:0000256" key="4">
    <source>
        <dbReference type="ARBA" id="ARBA00022989"/>
    </source>
</evidence>
<evidence type="ECO:0000256" key="3">
    <source>
        <dbReference type="ARBA" id="ARBA00022692"/>
    </source>
</evidence>
<proteinExistence type="inferred from homology"/>
<dbReference type="EMBL" id="JAEMUK010000078">
    <property type="protein sequence ID" value="MBJ7544239.1"/>
    <property type="molecule type" value="Genomic_DNA"/>
</dbReference>
<evidence type="ECO:0000313" key="7">
    <source>
        <dbReference type="EMBL" id="MBJ7544239.1"/>
    </source>
</evidence>
<dbReference type="GO" id="GO:0016020">
    <property type="term" value="C:membrane"/>
    <property type="evidence" value="ECO:0007669"/>
    <property type="project" value="UniProtKB-SubCell"/>
</dbReference>
<keyword evidence="4 6" id="KW-1133">Transmembrane helix</keyword>
<evidence type="ECO:0000256" key="1">
    <source>
        <dbReference type="ARBA" id="ARBA00004141"/>
    </source>
</evidence>
<comment type="similarity">
    <text evidence="2">Belongs to the UPF0382 family.</text>
</comment>
<organism evidence="7 8">
    <name type="scientific">Rhodomicrobium udaipurense</name>
    <dbReference type="NCBI Taxonomy" id="1202716"/>
    <lineage>
        <taxon>Bacteria</taxon>
        <taxon>Pseudomonadati</taxon>
        <taxon>Pseudomonadota</taxon>
        <taxon>Alphaproteobacteria</taxon>
        <taxon>Hyphomicrobiales</taxon>
        <taxon>Hyphomicrobiaceae</taxon>
        <taxon>Rhodomicrobium</taxon>
    </lineage>
</organism>
<evidence type="ECO:0000256" key="6">
    <source>
        <dbReference type="SAM" id="Phobius"/>
    </source>
</evidence>
<keyword evidence="8" id="KW-1185">Reference proteome</keyword>
<comment type="caution">
    <text evidence="7">The sequence shown here is derived from an EMBL/GenBank/DDBJ whole genome shotgun (WGS) entry which is preliminary data.</text>
</comment>
<feature type="transmembrane region" description="Helical" evidence="6">
    <location>
        <begin position="71"/>
        <end position="92"/>
    </location>
</feature>
<evidence type="ECO:0000256" key="5">
    <source>
        <dbReference type="ARBA" id="ARBA00023136"/>
    </source>
</evidence>
<dbReference type="Pfam" id="PF04241">
    <property type="entry name" value="DUF423"/>
    <property type="match status" value="1"/>
</dbReference>
<comment type="subcellular location">
    <subcellularLocation>
        <location evidence="1">Membrane</location>
        <topology evidence="1">Multi-pass membrane protein</topology>
    </subcellularLocation>
</comment>
<name>A0A8I1KKM1_9HYPH</name>
<keyword evidence="3 6" id="KW-0812">Transmembrane</keyword>
<evidence type="ECO:0000313" key="8">
    <source>
        <dbReference type="Proteomes" id="UP000623250"/>
    </source>
</evidence>
<protein>
    <submittedName>
        <fullName evidence="7">DUF423 domain-containing protein</fullName>
    </submittedName>
</protein>
<dbReference type="PANTHER" id="PTHR43461:SF1">
    <property type="entry name" value="TRANSMEMBRANE PROTEIN 256"/>
    <property type="match status" value="1"/>
</dbReference>
<accession>A0A8I1KKM1</accession>